<accession>A0ACA9L731</accession>
<comment type="caution">
    <text evidence="1">The sequence shown here is derived from an EMBL/GenBank/DDBJ whole genome shotgun (WGS) entry which is preliminary data.</text>
</comment>
<reference evidence="1" key="1">
    <citation type="submission" date="2021-06" db="EMBL/GenBank/DDBJ databases">
        <authorList>
            <person name="Kallberg Y."/>
            <person name="Tangrot J."/>
            <person name="Rosling A."/>
        </authorList>
    </citation>
    <scope>NUCLEOTIDE SEQUENCE</scope>
    <source>
        <strain evidence="1">MA461A</strain>
    </source>
</reference>
<gene>
    <name evidence="1" type="ORF">RPERSI_LOCUS2345</name>
</gene>
<evidence type="ECO:0000313" key="2">
    <source>
        <dbReference type="Proteomes" id="UP000789920"/>
    </source>
</evidence>
<evidence type="ECO:0000313" key="1">
    <source>
        <dbReference type="EMBL" id="CAG8513020.1"/>
    </source>
</evidence>
<keyword evidence="2" id="KW-1185">Reference proteome</keyword>
<sequence>MIAVCAEVEIEDNETAYRDDLKLTSELLNFAKQCTDPIKFTRRYGNGFVSKVYKGGVFRGLIEIRNTSINQMSEIKSKFGLMKQFLSGVNEAEVENSIRNLFETTECNVHLSIIGGDLEFEGDGLDLITLLKKAMEFKKEVLKNPVKTYVDVAPYEEMPEFMGLEGKILKYDTDLIANAMKAIKLICEYGQLLNEIEEAKRDIGSRIYFQFKEPENDVEHNIENKVYREFRKLETDMENNKRELIKFIQDAKFDPKIEFPKHKDVGMIRLKLKELIEAGVPNYITVIHGSKWREFRNKLPSKLDINRRGSLKLDNYELKVKNPGIGMSKETVSTDKMPGATILLDIMVAEVYITEDGELDLWADSNDYDFRRRSQQRAKDSREQRKREYNAEKAASMQEKVNAYHSKEQETMEMFRQMAEQQRKSGGGLWGQSSL</sequence>
<dbReference type="Proteomes" id="UP000789920">
    <property type="component" value="Unassembled WGS sequence"/>
</dbReference>
<protein>
    <submittedName>
        <fullName evidence="1">27794_t:CDS:1</fullName>
    </submittedName>
</protein>
<organism evidence="1 2">
    <name type="scientific">Racocetra persica</name>
    <dbReference type="NCBI Taxonomy" id="160502"/>
    <lineage>
        <taxon>Eukaryota</taxon>
        <taxon>Fungi</taxon>
        <taxon>Fungi incertae sedis</taxon>
        <taxon>Mucoromycota</taxon>
        <taxon>Glomeromycotina</taxon>
        <taxon>Glomeromycetes</taxon>
        <taxon>Diversisporales</taxon>
        <taxon>Gigasporaceae</taxon>
        <taxon>Racocetra</taxon>
    </lineage>
</organism>
<proteinExistence type="predicted"/>
<dbReference type="EMBL" id="CAJVQC010002545">
    <property type="protein sequence ID" value="CAG8513020.1"/>
    <property type="molecule type" value="Genomic_DNA"/>
</dbReference>
<name>A0ACA9L731_9GLOM</name>